<evidence type="ECO:0000256" key="6">
    <source>
        <dbReference type="ARBA" id="ARBA00023211"/>
    </source>
</evidence>
<dbReference type="Proteomes" id="UP001139409">
    <property type="component" value="Unassembled WGS sequence"/>
</dbReference>
<organism evidence="8 9">
    <name type="scientific">Fulvivirga sedimenti</name>
    <dbReference type="NCBI Taxonomy" id="2879465"/>
    <lineage>
        <taxon>Bacteria</taxon>
        <taxon>Pseudomonadati</taxon>
        <taxon>Bacteroidota</taxon>
        <taxon>Cytophagia</taxon>
        <taxon>Cytophagales</taxon>
        <taxon>Fulvivirgaceae</taxon>
        <taxon>Fulvivirga</taxon>
    </lineage>
</organism>
<dbReference type="GO" id="GO:0016020">
    <property type="term" value="C:membrane"/>
    <property type="evidence" value="ECO:0007669"/>
    <property type="project" value="GOC"/>
</dbReference>
<reference evidence="8" key="1">
    <citation type="submission" date="2021-09" db="EMBL/GenBank/DDBJ databases">
        <title>Fulvivirga sp. isolated from coastal sediment.</title>
        <authorList>
            <person name="Yu H."/>
        </authorList>
    </citation>
    <scope>NUCLEOTIDE SEQUENCE</scope>
    <source>
        <strain evidence="8">1062</strain>
    </source>
</reference>
<evidence type="ECO:0000256" key="4">
    <source>
        <dbReference type="ARBA" id="ARBA00022801"/>
    </source>
</evidence>
<evidence type="ECO:0000259" key="7">
    <source>
        <dbReference type="Pfam" id="PF00149"/>
    </source>
</evidence>
<dbReference type="InterPro" id="IPR029052">
    <property type="entry name" value="Metallo-depent_PP-like"/>
</dbReference>
<dbReference type="Gene3D" id="3.60.21.10">
    <property type="match status" value="1"/>
</dbReference>
<dbReference type="InterPro" id="IPR043461">
    <property type="entry name" value="LpxH-like"/>
</dbReference>
<proteinExistence type="predicted"/>
<accession>A0A9X1KZ86</accession>
<keyword evidence="3" id="KW-0479">Metal-binding</keyword>
<name>A0A9X1KZ86_9BACT</name>
<dbReference type="SUPFAM" id="SSF56300">
    <property type="entry name" value="Metallo-dependent phosphatases"/>
    <property type="match status" value="1"/>
</dbReference>
<keyword evidence="4" id="KW-0378">Hydrolase</keyword>
<evidence type="ECO:0000313" key="9">
    <source>
        <dbReference type="Proteomes" id="UP001139409"/>
    </source>
</evidence>
<keyword evidence="2" id="KW-0997">Cell inner membrane</keyword>
<dbReference type="Pfam" id="PF00149">
    <property type="entry name" value="Metallophos"/>
    <property type="match status" value="1"/>
</dbReference>
<dbReference type="PANTHER" id="PTHR34990:SF1">
    <property type="entry name" value="UDP-2,3-DIACYLGLUCOSAMINE HYDROLASE"/>
    <property type="match status" value="1"/>
</dbReference>
<keyword evidence="9" id="KW-1185">Reference proteome</keyword>
<dbReference type="RefSeq" id="WP_225698837.1">
    <property type="nucleotide sequence ID" value="NZ_JAIXNE010000005.1"/>
</dbReference>
<evidence type="ECO:0000256" key="1">
    <source>
        <dbReference type="ARBA" id="ARBA00022475"/>
    </source>
</evidence>
<keyword evidence="6" id="KW-0464">Manganese</keyword>
<evidence type="ECO:0000256" key="3">
    <source>
        <dbReference type="ARBA" id="ARBA00022723"/>
    </source>
</evidence>
<protein>
    <submittedName>
        <fullName evidence="8">UDP-2,3-diacylglucosamine diphosphatase</fullName>
    </submittedName>
</protein>
<dbReference type="GO" id="GO:0009245">
    <property type="term" value="P:lipid A biosynthetic process"/>
    <property type="evidence" value="ECO:0007669"/>
    <property type="project" value="TreeGrafter"/>
</dbReference>
<feature type="domain" description="Calcineurin-like phosphoesterase" evidence="7">
    <location>
        <begin position="15"/>
        <end position="220"/>
    </location>
</feature>
<dbReference type="InterPro" id="IPR004843">
    <property type="entry name" value="Calcineurin-like_PHP"/>
</dbReference>
<dbReference type="GO" id="GO:0008758">
    <property type="term" value="F:UDP-2,3-diacylglucosamine hydrolase activity"/>
    <property type="evidence" value="ECO:0007669"/>
    <property type="project" value="TreeGrafter"/>
</dbReference>
<dbReference type="CDD" id="cd07398">
    <property type="entry name" value="MPP_YbbF-LpxH"/>
    <property type="match status" value="1"/>
</dbReference>
<comment type="caution">
    <text evidence="8">The sequence shown here is derived from an EMBL/GenBank/DDBJ whole genome shotgun (WGS) entry which is preliminary data.</text>
</comment>
<dbReference type="EMBL" id="JAIXNE010000005">
    <property type="protein sequence ID" value="MCA6077975.1"/>
    <property type="molecule type" value="Genomic_DNA"/>
</dbReference>
<keyword evidence="5" id="KW-0472">Membrane</keyword>
<evidence type="ECO:0000256" key="5">
    <source>
        <dbReference type="ARBA" id="ARBA00023136"/>
    </source>
</evidence>
<gene>
    <name evidence="8" type="ORF">LDX50_24075</name>
</gene>
<dbReference type="GO" id="GO:0046872">
    <property type="term" value="F:metal ion binding"/>
    <property type="evidence" value="ECO:0007669"/>
    <property type="project" value="UniProtKB-KW"/>
</dbReference>
<keyword evidence="1" id="KW-1003">Cell membrane</keyword>
<dbReference type="PANTHER" id="PTHR34990">
    <property type="entry name" value="UDP-2,3-DIACYLGLUCOSAMINE HYDROLASE-RELATED"/>
    <property type="match status" value="1"/>
</dbReference>
<dbReference type="AlphaFoldDB" id="A0A9X1KZ86"/>
<evidence type="ECO:0000256" key="2">
    <source>
        <dbReference type="ARBA" id="ARBA00022519"/>
    </source>
</evidence>
<sequence length="259" mass="30611">MENNPYSIPDLQGKKLYFASDFHLGVPNHAESRKREDRIVRWLEDIRHDAHTIFLLGDVFDFWFEYGTAIPKGFIRLQGKLASLTDSGIPVIMFTGNHDMWMFNYFPEELNIPIYRDLLPVEVGNKRLLIGHGDGLGPGDHTYKFLKKVFRNKFCQWLFARIHPNTGIAIANHWSKRSRISNSDKQEDQFKGEKEYLLQYCREMEGKTHFDFYVFGHRHLPLDIEINETSRYFNLGEWVNYNTYGVFDGKDFELKTFMH</sequence>
<evidence type="ECO:0000313" key="8">
    <source>
        <dbReference type="EMBL" id="MCA6077975.1"/>
    </source>
</evidence>